<feature type="region of interest" description="Disordered" evidence="5">
    <location>
        <begin position="235"/>
        <end position="304"/>
    </location>
</feature>
<evidence type="ECO:0000256" key="3">
    <source>
        <dbReference type="ARBA" id="ARBA00023136"/>
    </source>
</evidence>
<evidence type="ECO:0000256" key="7">
    <source>
        <dbReference type="SAM" id="SignalP"/>
    </source>
</evidence>
<protein>
    <recommendedName>
        <fullName evidence="8">Ig-like domain-containing protein</fullName>
    </recommendedName>
</protein>
<dbReference type="PANTHER" id="PTHR12080:SF134">
    <property type="entry name" value="CD48 ANTIGEN"/>
    <property type="match status" value="1"/>
</dbReference>
<dbReference type="InterPro" id="IPR036179">
    <property type="entry name" value="Ig-like_dom_sf"/>
</dbReference>
<gene>
    <name evidence="9" type="ORF">COCON_G00196620</name>
</gene>
<reference evidence="9" key="1">
    <citation type="journal article" date="2023" name="Science">
        <title>Genome structures resolve the early diversification of teleost fishes.</title>
        <authorList>
            <person name="Parey E."/>
            <person name="Louis A."/>
            <person name="Montfort J."/>
            <person name="Bouchez O."/>
            <person name="Roques C."/>
            <person name="Iampietro C."/>
            <person name="Lluch J."/>
            <person name="Castinel A."/>
            <person name="Donnadieu C."/>
            <person name="Desvignes T."/>
            <person name="Floi Bucao C."/>
            <person name="Jouanno E."/>
            <person name="Wen M."/>
            <person name="Mejri S."/>
            <person name="Dirks R."/>
            <person name="Jansen H."/>
            <person name="Henkel C."/>
            <person name="Chen W.J."/>
            <person name="Zahm M."/>
            <person name="Cabau C."/>
            <person name="Klopp C."/>
            <person name="Thompson A.W."/>
            <person name="Robinson-Rechavi M."/>
            <person name="Braasch I."/>
            <person name="Lecointre G."/>
            <person name="Bobe J."/>
            <person name="Postlethwait J.H."/>
            <person name="Berthelot C."/>
            <person name="Roest Crollius H."/>
            <person name="Guiguen Y."/>
        </authorList>
    </citation>
    <scope>NUCLEOTIDE SEQUENCE</scope>
    <source>
        <strain evidence="9">Concon-B</strain>
    </source>
</reference>
<dbReference type="AlphaFoldDB" id="A0A9Q1HQE5"/>
<accession>A0A9Q1HQE5</accession>
<dbReference type="InterPro" id="IPR015631">
    <property type="entry name" value="CD2/SLAM_rcpt"/>
</dbReference>
<dbReference type="GO" id="GO:0016020">
    <property type="term" value="C:membrane"/>
    <property type="evidence" value="ECO:0007669"/>
    <property type="project" value="UniProtKB-SubCell"/>
</dbReference>
<name>A0A9Q1HQE5_CONCO</name>
<feature type="compositionally biased region" description="Basic and acidic residues" evidence="5">
    <location>
        <begin position="239"/>
        <end position="290"/>
    </location>
</feature>
<feature type="transmembrane region" description="Helical" evidence="6">
    <location>
        <begin position="209"/>
        <end position="228"/>
    </location>
</feature>
<keyword evidence="3 6" id="KW-0472">Membrane</keyword>
<evidence type="ECO:0000313" key="10">
    <source>
        <dbReference type="Proteomes" id="UP001152803"/>
    </source>
</evidence>
<dbReference type="EMBL" id="JAFJMO010000015">
    <property type="protein sequence ID" value="KAJ8255798.1"/>
    <property type="molecule type" value="Genomic_DNA"/>
</dbReference>
<keyword evidence="6" id="KW-0812">Transmembrane</keyword>
<dbReference type="InterPro" id="IPR007110">
    <property type="entry name" value="Ig-like_dom"/>
</dbReference>
<dbReference type="PROSITE" id="PS50835">
    <property type="entry name" value="IG_LIKE"/>
    <property type="match status" value="1"/>
</dbReference>
<dbReference type="PANTHER" id="PTHR12080">
    <property type="entry name" value="SIGNALING LYMPHOCYTIC ACTIVATION MOLECULE"/>
    <property type="match status" value="1"/>
</dbReference>
<keyword evidence="4" id="KW-0325">Glycoprotein</keyword>
<evidence type="ECO:0000313" key="9">
    <source>
        <dbReference type="EMBL" id="KAJ8255798.1"/>
    </source>
</evidence>
<evidence type="ECO:0000256" key="1">
    <source>
        <dbReference type="ARBA" id="ARBA00004370"/>
    </source>
</evidence>
<comment type="subcellular location">
    <subcellularLocation>
        <location evidence="1">Membrane</location>
    </subcellularLocation>
</comment>
<evidence type="ECO:0000256" key="6">
    <source>
        <dbReference type="SAM" id="Phobius"/>
    </source>
</evidence>
<dbReference type="CDD" id="cd00096">
    <property type="entry name" value="Ig"/>
    <property type="match status" value="1"/>
</dbReference>
<sequence>MREITAMFNVLLKVVLLTSVLTSPILAEDKTIYALLGGEIVLFPEPFSGTLKRVVWKQGDDKAAEWEESPIEYYREFKGRTKLDTGTGTMTLKDLTASFSGIYLAEINGKQASKTSELRVIGRVSPPNTSKECDTKTECTLHCKGENTTDGRYAWIKDGVELPSSSSSLTVQLDGVYDSRYTCKYSNPVSSALGEPLIPFPSTHSPGTIAGIIFGVALLLAAAGGLAYKLKYKPRKKDGRAEESEALHNAIDDKGTSPNADPEKADNDDKGTSPNADPKKADNGEKEGLAKESVGPEAVNDTPL</sequence>
<proteinExistence type="predicted"/>
<keyword evidence="6" id="KW-1133">Transmembrane helix</keyword>
<keyword evidence="2 7" id="KW-0732">Signal</keyword>
<feature type="domain" description="Ig-like" evidence="8">
    <location>
        <begin position="126"/>
        <end position="194"/>
    </location>
</feature>
<dbReference type="OrthoDB" id="8963023at2759"/>
<feature type="chain" id="PRO_5040459374" description="Ig-like domain-containing protein" evidence="7">
    <location>
        <begin position="28"/>
        <end position="304"/>
    </location>
</feature>
<dbReference type="SUPFAM" id="SSF48726">
    <property type="entry name" value="Immunoglobulin"/>
    <property type="match status" value="2"/>
</dbReference>
<evidence type="ECO:0000256" key="4">
    <source>
        <dbReference type="ARBA" id="ARBA00023180"/>
    </source>
</evidence>
<dbReference type="InterPro" id="IPR013783">
    <property type="entry name" value="Ig-like_fold"/>
</dbReference>
<dbReference type="Proteomes" id="UP001152803">
    <property type="component" value="Unassembled WGS sequence"/>
</dbReference>
<keyword evidence="10" id="KW-1185">Reference proteome</keyword>
<dbReference type="Gene3D" id="2.60.40.10">
    <property type="entry name" value="Immunoglobulins"/>
    <property type="match status" value="2"/>
</dbReference>
<organism evidence="9 10">
    <name type="scientific">Conger conger</name>
    <name type="common">Conger eel</name>
    <name type="synonym">Muraena conger</name>
    <dbReference type="NCBI Taxonomy" id="82655"/>
    <lineage>
        <taxon>Eukaryota</taxon>
        <taxon>Metazoa</taxon>
        <taxon>Chordata</taxon>
        <taxon>Craniata</taxon>
        <taxon>Vertebrata</taxon>
        <taxon>Euteleostomi</taxon>
        <taxon>Actinopterygii</taxon>
        <taxon>Neopterygii</taxon>
        <taxon>Teleostei</taxon>
        <taxon>Anguilliformes</taxon>
        <taxon>Congridae</taxon>
        <taxon>Conger</taxon>
    </lineage>
</organism>
<evidence type="ECO:0000256" key="2">
    <source>
        <dbReference type="ARBA" id="ARBA00022729"/>
    </source>
</evidence>
<evidence type="ECO:0000256" key="5">
    <source>
        <dbReference type="SAM" id="MobiDB-lite"/>
    </source>
</evidence>
<evidence type="ECO:0000259" key="8">
    <source>
        <dbReference type="PROSITE" id="PS50835"/>
    </source>
</evidence>
<feature type="signal peptide" evidence="7">
    <location>
        <begin position="1"/>
        <end position="27"/>
    </location>
</feature>
<comment type="caution">
    <text evidence="9">The sequence shown here is derived from an EMBL/GenBank/DDBJ whole genome shotgun (WGS) entry which is preliminary data.</text>
</comment>